<accession>A0A6C0DNE6</accession>
<protein>
    <submittedName>
        <fullName evidence="2">Uncharacterized protein</fullName>
    </submittedName>
</protein>
<organism evidence="2">
    <name type="scientific">viral metagenome</name>
    <dbReference type="NCBI Taxonomy" id="1070528"/>
    <lineage>
        <taxon>unclassified sequences</taxon>
        <taxon>metagenomes</taxon>
        <taxon>organismal metagenomes</taxon>
    </lineage>
</organism>
<evidence type="ECO:0000256" key="1">
    <source>
        <dbReference type="SAM" id="MobiDB-lite"/>
    </source>
</evidence>
<sequence>MSEEPASAPNTFSRRARLEDFLDEDQDKPVTHKYNENHSHNDSNTISKNQQEFGHKKRIKP</sequence>
<reference evidence="2" key="1">
    <citation type="journal article" date="2020" name="Nature">
        <title>Giant virus diversity and host interactions through global metagenomics.</title>
        <authorList>
            <person name="Schulz F."/>
            <person name="Roux S."/>
            <person name="Paez-Espino D."/>
            <person name="Jungbluth S."/>
            <person name="Walsh D.A."/>
            <person name="Denef V.J."/>
            <person name="McMahon K.D."/>
            <person name="Konstantinidis K.T."/>
            <person name="Eloe-Fadrosh E.A."/>
            <person name="Kyrpides N.C."/>
            <person name="Woyke T."/>
        </authorList>
    </citation>
    <scope>NUCLEOTIDE SEQUENCE</scope>
    <source>
        <strain evidence="2">GVMAG-M-3300023174-3</strain>
    </source>
</reference>
<name>A0A6C0DNE6_9ZZZZ</name>
<evidence type="ECO:0000313" key="2">
    <source>
        <dbReference type="EMBL" id="QHT18063.1"/>
    </source>
</evidence>
<feature type="region of interest" description="Disordered" evidence="1">
    <location>
        <begin position="1"/>
        <end position="61"/>
    </location>
</feature>
<proteinExistence type="predicted"/>
<feature type="compositionally biased region" description="Basic and acidic residues" evidence="1">
    <location>
        <begin position="27"/>
        <end position="41"/>
    </location>
</feature>
<dbReference type="AlphaFoldDB" id="A0A6C0DNE6"/>
<feature type="compositionally biased region" description="Polar residues" evidence="1">
    <location>
        <begin position="42"/>
        <end position="52"/>
    </location>
</feature>
<dbReference type="EMBL" id="MN739648">
    <property type="protein sequence ID" value="QHT18063.1"/>
    <property type="molecule type" value="Genomic_DNA"/>
</dbReference>